<dbReference type="OrthoDB" id="9811406at2"/>
<dbReference type="AlphaFoldDB" id="A0A964T2P0"/>
<accession>A0A964T2P0</accession>
<dbReference type="PANTHER" id="PTHR33909:SF1">
    <property type="entry name" value="SEC TRANSLOCON ACCESSORY COMPLEX SUBUNIT YAJC"/>
    <property type="match status" value="1"/>
</dbReference>
<dbReference type="GO" id="GO:0005886">
    <property type="term" value="C:plasma membrane"/>
    <property type="evidence" value="ECO:0007669"/>
    <property type="project" value="UniProtKB-SubCell"/>
</dbReference>
<evidence type="ECO:0000313" key="14">
    <source>
        <dbReference type="EMBL" id="MYZ47363.1"/>
    </source>
</evidence>
<keyword evidence="12 13" id="KW-0472">Membrane</keyword>
<keyword evidence="8 13" id="KW-0812">Transmembrane</keyword>
<keyword evidence="6" id="KW-0813">Transport</keyword>
<keyword evidence="7" id="KW-1003">Cell membrane</keyword>
<evidence type="ECO:0000313" key="15">
    <source>
        <dbReference type="Proteomes" id="UP000773614"/>
    </source>
</evidence>
<dbReference type="Pfam" id="PF02699">
    <property type="entry name" value="YajC"/>
    <property type="match status" value="1"/>
</dbReference>
<dbReference type="RefSeq" id="WP_161139709.1">
    <property type="nucleotide sequence ID" value="NZ_SPKJ01000013.1"/>
</dbReference>
<comment type="subunit">
    <text evidence="4">Part of the SecDF-YidC-YajC translocase complex. The SecDF-YidC-YajC translocase forms a supercomplex with SecYEG, called the holo-translocon (HTL).</text>
</comment>
<keyword evidence="9" id="KW-0653">Protein transport</keyword>
<keyword evidence="10 13" id="KW-1133">Transmembrane helix</keyword>
<organism evidence="14 15">
    <name type="scientific">Propylenella binzhouense</name>
    <dbReference type="NCBI Taxonomy" id="2555902"/>
    <lineage>
        <taxon>Bacteria</taxon>
        <taxon>Pseudomonadati</taxon>
        <taxon>Pseudomonadota</taxon>
        <taxon>Alphaproteobacteria</taxon>
        <taxon>Hyphomicrobiales</taxon>
        <taxon>Propylenellaceae</taxon>
        <taxon>Propylenella</taxon>
    </lineage>
</organism>
<evidence type="ECO:0000256" key="7">
    <source>
        <dbReference type="ARBA" id="ARBA00022475"/>
    </source>
</evidence>
<evidence type="ECO:0000256" key="9">
    <source>
        <dbReference type="ARBA" id="ARBA00022927"/>
    </source>
</evidence>
<reference evidence="14" key="1">
    <citation type="submission" date="2019-03" db="EMBL/GenBank/DDBJ databases">
        <title>Afifella sp. nov., isolated from activated sludge.</title>
        <authorList>
            <person name="Li Q."/>
            <person name="Liu Y."/>
        </authorList>
    </citation>
    <scope>NUCLEOTIDE SEQUENCE</scope>
    <source>
        <strain evidence="14">L72</strain>
    </source>
</reference>
<evidence type="ECO:0000256" key="11">
    <source>
        <dbReference type="ARBA" id="ARBA00023010"/>
    </source>
</evidence>
<evidence type="ECO:0000256" key="6">
    <source>
        <dbReference type="ARBA" id="ARBA00022448"/>
    </source>
</evidence>
<comment type="similarity">
    <text evidence="3">Belongs to the YajC family.</text>
</comment>
<comment type="function">
    <text evidence="1">The SecYEG-SecDF-YajC-YidC holo-translocon (HTL) protein secretase/insertase is a supercomplex required for protein secretion, insertion of proteins into membranes, and assembly of membrane protein complexes. While the SecYEG complex is essential for assembly of a number of proteins and complexes, the SecDF-YajC-YidC subcomplex facilitates these functions.</text>
</comment>
<evidence type="ECO:0000256" key="3">
    <source>
        <dbReference type="ARBA" id="ARBA00006742"/>
    </source>
</evidence>
<dbReference type="PANTHER" id="PTHR33909">
    <property type="entry name" value="SEC TRANSLOCON ACCESSORY COMPLEX SUBUNIT YAJC"/>
    <property type="match status" value="1"/>
</dbReference>
<proteinExistence type="inferred from homology"/>
<gene>
    <name evidence="14" type="primary">yajC</name>
    <name evidence="14" type="ORF">E4O86_06525</name>
</gene>
<feature type="transmembrane region" description="Helical" evidence="13">
    <location>
        <begin position="20"/>
        <end position="38"/>
    </location>
</feature>
<evidence type="ECO:0000256" key="10">
    <source>
        <dbReference type="ARBA" id="ARBA00022989"/>
    </source>
</evidence>
<evidence type="ECO:0000256" key="1">
    <source>
        <dbReference type="ARBA" id="ARBA00002061"/>
    </source>
</evidence>
<dbReference type="NCBIfam" id="TIGR00739">
    <property type="entry name" value="yajC"/>
    <property type="match status" value="1"/>
</dbReference>
<comment type="caution">
    <text evidence="14">The sequence shown here is derived from an EMBL/GenBank/DDBJ whole genome shotgun (WGS) entry which is preliminary data.</text>
</comment>
<dbReference type="Proteomes" id="UP000773614">
    <property type="component" value="Unassembled WGS sequence"/>
</dbReference>
<dbReference type="PRINTS" id="PR01853">
    <property type="entry name" value="YAJCTRNLCASE"/>
</dbReference>
<protein>
    <recommendedName>
        <fullName evidence="5">Sec translocon accessory complex subunit YajC</fullName>
    </recommendedName>
</protein>
<dbReference type="EMBL" id="SPKJ01000013">
    <property type="protein sequence ID" value="MYZ47363.1"/>
    <property type="molecule type" value="Genomic_DNA"/>
</dbReference>
<evidence type="ECO:0000256" key="2">
    <source>
        <dbReference type="ARBA" id="ARBA00004162"/>
    </source>
</evidence>
<sequence length="113" mass="12372">MWATPAFAQGFGGSGGGDLLVSLLPFILIFVIMYFLILRPQRQQVRRREEMLKAIRRGDTIVTGGGLVGKVTKVVDDSELEVQIAEGVKVRALRSLVYEVRAKAEPVTTPANS</sequence>
<dbReference type="GO" id="GO:0015031">
    <property type="term" value="P:protein transport"/>
    <property type="evidence" value="ECO:0007669"/>
    <property type="project" value="UniProtKB-KW"/>
</dbReference>
<dbReference type="SMART" id="SM01323">
    <property type="entry name" value="YajC"/>
    <property type="match status" value="1"/>
</dbReference>
<comment type="subcellular location">
    <subcellularLocation>
        <location evidence="2">Cell membrane</location>
        <topology evidence="2">Single-pass membrane protein</topology>
    </subcellularLocation>
</comment>
<keyword evidence="11" id="KW-0811">Translocation</keyword>
<name>A0A964T2P0_9HYPH</name>
<evidence type="ECO:0000256" key="8">
    <source>
        <dbReference type="ARBA" id="ARBA00022692"/>
    </source>
</evidence>
<evidence type="ECO:0000256" key="4">
    <source>
        <dbReference type="ARBA" id="ARBA00011718"/>
    </source>
</evidence>
<keyword evidence="15" id="KW-1185">Reference proteome</keyword>
<evidence type="ECO:0000256" key="12">
    <source>
        <dbReference type="ARBA" id="ARBA00023136"/>
    </source>
</evidence>
<evidence type="ECO:0000256" key="5">
    <source>
        <dbReference type="ARBA" id="ARBA00014962"/>
    </source>
</evidence>
<dbReference type="InterPro" id="IPR003849">
    <property type="entry name" value="Preprotein_translocase_YajC"/>
</dbReference>
<evidence type="ECO:0000256" key="13">
    <source>
        <dbReference type="SAM" id="Phobius"/>
    </source>
</evidence>